<accession>A0A6J1VNI1</accession>
<organism evidence="3 4">
    <name type="scientific">Notechis scutatus</name>
    <name type="common">mainland tiger snake</name>
    <dbReference type="NCBI Taxonomy" id="8663"/>
    <lineage>
        <taxon>Eukaryota</taxon>
        <taxon>Metazoa</taxon>
        <taxon>Chordata</taxon>
        <taxon>Craniata</taxon>
        <taxon>Vertebrata</taxon>
        <taxon>Euteleostomi</taxon>
        <taxon>Lepidosauria</taxon>
        <taxon>Squamata</taxon>
        <taxon>Bifurcata</taxon>
        <taxon>Unidentata</taxon>
        <taxon>Episquamata</taxon>
        <taxon>Toxicofera</taxon>
        <taxon>Serpentes</taxon>
        <taxon>Colubroidea</taxon>
        <taxon>Elapidae</taxon>
        <taxon>Hydrophiinae</taxon>
        <taxon>Notechis</taxon>
    </lineage>
</organism>
<keyword evidence="3" id="KW-1185">Reference proteome</keyword>
<name>A0A6J1VNI1_9SAUR</name>
<evidence type="ECO:0000256" key="2">
    <source>
        <dbReference type="ARBA" id="ARBA00022737"/>
    </source>
</evidence>
<proteinExistence type="predicted"/>
<dbReference type="CTD" id="284352"/>
<dbReference type="PANTHER" id="PTHR24112:SF9">
    <property type="entry name" value="PROTEIN PHOSPHATASE 1 REGULATORY SUBUNIT 37"/>
    <property type="match status" value="1"/>
</dbReference>
<keyword evidence="2" id="KW-0677">Repeat</keyword>
<dbReference type="KEGG" id="nss:113426416"/>
<dbReference type="Proteomes" id="UP000504612">
    <property type="component" value="Unplaced"/>
</dbReference>
<keyword evidence="1" id="KW-0433">Leucine-rich repeat</keyword>
<dbReference type="PANTHER" id="PTHR24112">
    <property type="entry name" value="LEUCINE-RICH REPEAT, ISOFORM F-RELATED"/>
    <property type="match status" value="1"/>
</dbReference>
<dbReference type="AlphaFoldDB" id="A0A6J1VNI1"/>
<protein>
    <submittedName>
        <fullName evidence="4">Protein phosphatase 1 regulatory subunit 37</fullName>
    </submittedName>
</protein>
<gene>
    <name evidence="4" type="primary">PPP1R37</name>
</gene>
<reference evidence="4" key="1">
    <citation type="submission" date="2025-08" db="UniProtKB">
        <authorList>
            <consortium name="RefSeq"/>
        </authorList>
    </citation>
    <scope>IDENTIFICATION</scope>
</reference>
<evidence type="ECO:0000313" key="3">
    <source>
        <dbReference type="Proteomes" id="UP000504612"/>
    </source>
</evidence>
<dbReference type="InterPro" id="IPR051279">
    <property type="entry name" value="PP1-Reg/Actin-Interact_Protein"/>
</dbReference>
<dbReference type="GeneID" id="113426416"/>
<dbReference type="RefSeq" id="XP_026544555.1">
    <property type="nucleotide sequence ID" value="XM_026688770.1"/>
</dbReference>
<evidence type="ECO:0000256" key="1">
    <source>
        <dbReference type="ARBA" id="ARBA00022614"/>
    </source>
</evidence>
<evidence type="ECO:0000313" key="4">
    <source>
        <dbReference type="RefSeq" id="XP_026544555.1"/>
    </source>
</evidence>
<sequence>MRREEGAPPLTDPHLTCLAMECMQVSPVQQQSKAAEGDRVLLLLPAPAVRKEGEILLGGSAPWPASQQDGMKTFQDTKEFCSKSTETLPSLQDHPYVQDTVERCASCSLKEDPKETEGCDGTEEDLNHLQEALNHPQERSPDNEAAGGNSLVAEPLGTIAQECLRDKERSAAEQNNHLHDKAESSSQTCCLSLEAASGDTPAGDLLSQGSPSMDEGKLKLRAKHVTFPSDEDIVSGAVEPKDPWRHAQNVTVEEVLTAYKQACQKLNCKQIPKLLKQIQEFKDLTPRIDCLDLKGTSPSLFLICLKRWPSLFLFKHWFHLFAFENSPLFSPRMEVTDPGAILPSARCIVNGH</sequence>